<feature type="chain" id="PRO_5012299646" description="Esterase" evidence="1">
    <location>
        <begin position="32"/>
        <end position="260"/>
    </location>
</feature>
<dbReference type="Proteomes" id="UP000186394">
    <property type="component" value="Unassembled WGS sequence"/>
</dbReference>
<dbReference type="PROSITE" id="PS51318">
    <property type="entry name" value="TAT"/>
    <property type="match status" value="1"/>
</dbReference>
<accession>A0A1Q8VHR9</accession>
<dbReference type="OrthoDB" id="4404863at2"/>
<dbReference type="InterPro" id="IPR006311">
    <property type="entry name" value="TAT_signal"/>
</dbReference>
<evidence type="ECO:0008006" key="4">
    <source>
        <dbReference type="Google" id="ProtNLM"/>
    </source>
</evidence>
<feature type="signal peptide" evidence="1">
    <location>
        <begin position="1"/>
        <end position="31"/>
    </location>
</feature>
<evidence type="ECO:0000256" key="1">
    <source>
        <dbReference type="SAM" id="SignalP"/>
    </source>
</evidence>
<name>A0A1Q8VHR9_9ACTO</name>
<dbReference type="AlphaFoldDB" id="A0A1Q8VHR9"/>
<keyword evidence="1" id="KW-0732">Signal</keyword>
<evidence type="ECO:0000313" key="2">
    <source>
        <dbReference type="EMBL" id="OLO47650.1"/>
    </source>
</evidence>
<reference evidence="2 3" key="1">
    <citation type="submission" date="2016-12" db="EMBL/GenBank/DDBJ databases">
        <title>Genomic comparison of strains in the 'Actinomyces naeslundii' group.</title>
        <authorList>
            <person name="Mughal S.R."/>
            <person name="Do T."/>
            <person name="Gilbert S.C."/>
            <person name="Witherden E.A."/>
            <person name="Didelot X."/>
            <person name="Beighton D."/>
        </authorList>
    </citation>
    <scope>NUCLEOTIDE SEQUENCE [LARGE SCALE GENOMIC DNA]</scope>
    <source>
        <strain evidence="2 3">P6N</strain>
    </source>
</reference>
<comment type="caution">
    <text evidence="2">The sequence shown here is derived from an EMBL/GenBank/DDBJ whole genome shotgun (WGS) entry which is preliminary data.</text>
</comment>
<evidence type="ECO:0000313" key="3">
    <source>
        <dbReference type="Proteomes" id="UP000186394"/>
    </source>
</evidence>
<dbReference type="EMBL" id="MSKL01000030">
    <property type="protein sequence ID" value="OLO47650.1"/>
    <property type="molecule type" value="Genomic_DNA"/>
</dbReference>
<sequence>MAKLISRRHTLGLPLALAATAYIGHSTGAAAATSTTTNEAAIPATRFYPGRNGRRGLVVYLDGDGQELHDSDGDDTSPIPGGLAGADGIVGAATSRGYNVLSVRTPSKDRKWWSGDNVNYLTDTIQRESTKHASTLDQLWLIGYSGGSEFITQSFFPQYAESMKAGGFLVFGGGNAPEDQTGVSFSTQARSTFSLNWVTGKWDSSKDYDALGNAKKGLAFYSSAPDVSFRHTWSDWPNNNHENITKHFGRYVGVVLDQHQ</sequence>
<proteinExistence type="predicted"/>
<organism evidence="2 3">
    <name type="scientific">Actinomyces oris</name>
    <dbReference type="NCBI Taxonomy" id="544580"/>
    <lineage>
        <taxon>Bacteria</taxon>
        <taxon>Bacillati</taxon>
        <taxon>Actinomycetota</taxon>
        <taxon>Actinomycetes</taxon>
        <taxon>Actinomycetales</taxon>
        <taxon>Actinomycetaceae</taxon>
        <taxon>Actinomyces</taxon>
    </lineage>
</organism>
<dbReference type="RefSeq" id="WP_075418951.1">
    <property type="nucleotide sequence ID" value="NZ_MSKL01000030.1"/>
</dbReference>
<protein>
    <recommendedName>
        <fullName evidence="4">Esterase</fullName>
    </recommendedName>
</protein>
<gene>
    <name evidence="2" type="ORF">BKH28_11620</name>
</gene>